<evidence type="ECO:0000313" key="1">
    <source>
        <dbReference type="EMBL" id="GFY44459.1"/>
    </source>
</evidence>
<proteinExistence type="predicted"/>
<dbReference type="Proteomes" id="UP000886998">
    <property type="component" value="Unassembled WGS sequence"/>
</dbReference>
<evidence type="ECO:0000313" key="2">
    <source>
        <dbReference type="Proteomes" id="UP000886998"/>
    </source>
</evidence>
<accession>A0A8X6X1R4</accession>
<name>A0A8X6X1R4_9ARAC</name>
<protein>
    <submittedName>
        <fullName evidence="1">Uncharacterized protein</fullName>
    </submittedName>
</protein>
<dbReference type="AlphaFoldDB" id="A0A8X6X1R4"/>
<reference evidence="1" key="1">
    <citation type="submission" date="2020-08" db="EMBL/GenBank/DDBJ databases">
        <title>Multicomponent nature underlies the extraordinary mechanical properties of spider dragline silk.</title>
        <authorList>
            <person name="Kono N."/>
            <person name="Nakamura H."/>
            <person name="Mori M."/>
            <person name="Yoshida Y."/>
            <person name="Ohtoshi R."/>
            <person name="Malay A.D."/>
            <person name="Moran D.A.P."/>
            <person name="Tomita M."/>
            <person name="Numata K."/>
            <person name="Arakawa K."/>
        </authorList>
    </citation>
    <scope>NUCLEOTIDE SEQUENCE</scope>
</reference>
<organism evidence="1 2">
    <name type="scientific">Trichonephila inaurata madagascariensis</name>
    <dbReference type="NCBI Taxonomy" id="2747483"/>
    <lineage>
        <taxon>Eukaryota</taxon>
        <taxon>Metazoa</taxon>
        <taxon>Ecdysozoa</taxon>
        <taxon>Arthropoda</taxon>
        <taxon>Chelicerata</taxon>
        <taxon>Arachnida</taxon>
        <taxon>Araneae</taxon>
        <taxon>Araneomorphae</taxon>
        <taxon>Entelegynae</taxon>
        <taxon>Araneoidea</taxon>
        <taxon>Nephilidae</taxon>
        <taxon>Trichonephila</taxon>
        <taxon>Trichonephila inaurata</taxon>
    </lineage>
</organism>
<keyword evidence="2" id="KW-1185">Reference proteome</keyword>
<dbReference type="EMBL" id="BMAV01004243">
    <property type="protein sequence ID" value="GFY44459.1"/>
    <property type="molecule type" value="Genomic_DNA"/>
</dbReference>
<gene>
    <name evidence="1" type="ORF">TNIN_180801</name>
</gene>
<comment type="caution">
    <text evidence="1">The sequence shown here is derived from an EMBL/GenBank/DDBJ whole genome shotgun (WGS) entry which is preliminary data.</text>
</comment>
<sequence>MCPFKNQRQTREQKEDCKRLRLGEYDVYRCRCNNSLTILREEVTNTRILRNKLADSESEIVPRPNMKLLVSNENVPIGAKPSPVLPDTTKVCKVLSTTQIAVDSIAMF</sequence>